<dbReference type="KEGG" id="dmm:dnm_048670"/>
<feature type="compositionally biased region" description="Basic and acidic residues" evidence="1">
    <location>
        <begin position="1"/>
        <end position="25"/>
    </location>
</feature>
<dbReference type="Proteomes" id="UP000663722">
    <property type="component" value="Chromosome"/>
</dbReference>
<sequence>MTDDLKKTLEQAIEENKEEPIDITKHPKFKKGRKKSPALSISGNGNVQIGGNVTDGGSVVSQSSSGNGAYNIGRDFTQINYKAPKSPPILPPPDSIGADPLLKQNIQTLFNRLAKEREKRFGKSAYPVMYINFKRDFGIKGDNKWTIIWTWPKQCAPKIIKYLQKLYDDTIAGRCKKAWARKNQLPKRPVLYKRERELLSLLGFKMDGPEVKERLFNAFSVTSHKHLTDLQHWQFVQHLEGQADKLEQG</sequence>
<keyword evidence="3" id="KW-1185">Reference proteome</keyword>
<proteinExistence type="predicted"/>
<evidence type="ECO:0000313" key="2">
    <source>
        <dbReference type="EMBL" id="QTA88820.1"/>
    </source>
</evidence>
<evidence type="ECO:0000313" key="3">
    <source>
        <dbReference type="Proteomes" id="UP000663722"/>
    </source>
</evidence>
<feature type="region of interest" description="Disordered" evidence="1">
    <location>
        <begin position="1"/>
        <end position="47"/>
    </location>
</feature>
<protein>
    <submittedName>
        <fullName evidence="2">Uncharacterized protein</fullName>
    </submittedName>
</protein>
<name>A0A975BNQ5_9BACT</name>
<organism evidence="2 3">
    <name type="scientific">Desulfonema magnum</name>
    <dbReference type="NCBI Taxonomy" id="45655"/>
    <lineage>
        <taxon>Bacteria</taxon>
        <taxon>Pseudomonadati</taxon>
        <taxon>Thermodesulfobacteriota</taxon>
        <taxon>Desulfobacteria</taxon>
        <taxon>Desulfobacterales</taxon>
        <taxon>Desulfococcaceae</taxon>
        <taxon>Desulfonema</taxon>
    </lineage>
</organism>
<dbReference type="AlphaFoldDB" id="A0A975BNQ5"/>
<reference evidence="2" key="1">
    <citation type="journal article" date="2021" name="Microb. Physiol.">
        <title>Proteogenomic Insights into the Physiology of Marine, Sulfate-Reducing, Filamentous Desulfonema limicola and Desulfonema magnum.</title>
        <authorList>
            <person name="Schnaars V."/>
            <person name="Wohlbrand L."/>
            <person name="Scheve S."/>
            <person name="Hinrichs C."/>
            <person name="Reinhardt R."/>
            <person name="Rabus R."/>
        </authorList>
    </citation>
    <scope>NUCLEOTIDE SEQUENCE</scope>
    <source>
        <strain evidence="2">4be13</strain>
    </source>
</reference>
<dbReference type="RefSeq" id="WP_207683405.1">
    <property type="nucleotide sequence ID" value="NZ_CP061800.1"/>
</dbReference>
<gene>
    <name evidence="2" type="ORF">dnm_048670</name>
</gene>
<evidence type="ECO:0000256" key="1">
    <source>
        <dbReference type="SAM" id="MobiDB-lite"/>
    </source>
</evidence>
<feature type="compositionally biased region" description="Basic residues" evidence="1">
    <location>
        <begin position="26"/>
        <end position="36"/>
    </location>
</feature>
<dbReference type="EMBL" id="CP061800">
    <property type="protein sequence ID" value="QTA88820.1"/>
    <property type="molecule type" value="Genomic_DNA"/>
</dbReference>
<accession>A0A975BNQ5</accession>